<evidence type="ECO:0000313" key="1">
    <source>
        <dbReference type="EMBL" id="TCO06967.1"/>
    </source>
</evidence>
<dbReference type="OrthoDB" id="1082859at2"/>
<proteinExistence type="predicted"/>
<comment type="caution">
    <text evidence="1">The sequence shown here is derived from an EMBL/GenBank/DDBJ whole genome shotgun (WGS) entry which is preliminary data.</text>
</comment>
<gene>
    <name evidence="1" type="ORF">EV194_11187</name>
</gene>
<reference evidence="1 2" key="1">
    <citation type="submission" date="2019-03" db="EMBL/GenBank/DDBJ databases">
        <title>Genomic Encyclopedia of Type Strains, Phase IV (KMG-IV): sequencing the most valuable type-strain genomes for metagenomic binning, comparative biology and taxonomic classification.</title>
        <authorList>
            <person name="Goeker M."/>
        </authorList>
    </citation>
    <scope>NUCLEOTIDE SEQUENCE [LARGE SCALE GENOMIC DNA]</scope>
    <source>
        <strain evidence="1 2">DSM 24179</strain>
    </source>
</reference>
<sequence>MLTAIHRGKASQCFNGEELDWKELFSGSEDSLTASIFERLFYLPTDLFWFILRNSCYDNDDLPKDCGSLISKEFWPHWDATKTSNSNYIEPDIFIRFEKFDLIIEAKRYDKNQQDPEQWKNQIDAYKNMHDKKLYYIALGGIRSEKKEKCNNVIIFPCQWNRILRAVKKELSNITKDVDATDAPILLRPIFEDLLLAFNIHEFAVGEWFETMPHLDSYINNQSLVTLSDLPFN</sequence>
<dbReference type="EMBL" id="SLWK01000011">
    <property type="protein sequence ID" value="TCO06967.1"/>
    <property type="molecule type" value="Genomic_DNA"/>
</dbReference>
<dbReference type="RefSeq" id="WP_132434552.1">
    <property type="nucleotide sequence ID" value="NZ_SLWK01000011.1"/>
</dbReference>
<dbReference type="Proteomes" id="UP000295221">
    <property type="component" value="Unassembled WGS sequence"/>
</dbReference>
<accession>A0A4R2GFJ9</accession>
<dbReference type="AlphaFoldDB" id="A0A4R2GFJ9"/>
<evidence type="ECO:0000313" key="2">
    <source>
        <dbReference type="Proteomes" id="UP000295221"/>
    </source>
</evidence>
<protein>
    <submittedName>
        <fullName evidence="1">Uncharacterized protein</fullName>
    </submittedName>
</protein>
<organism evidence="1 2">
    <name type="scientific">Natronoflexus pectinivorans</name>
    <dbReference type="NCBI Taxonomy" id="682526"/>
    <lineage>
        <taxon>Bacteria</taxon>
        <taxon>Pseudomonadati</taxon>
        <taxon>Bacteroidota</taxon>
        <taxon>Bacteroidia</taxon>
        <taxon>Marinilabiliales</taxon>
        <taxon>Marinilabiliaceae</taxon>
        <taxon>Natronoflexus</taxon>
    </lineage>
</organism>
<keyword evidence="2" id="KW-1185">Reference proteome</keyword>
<name>A0A4R2GFJ9_9BACT</name>